<evidence type="ECO:0000259" key="5">
    <source>
        <dbReference type="Pfam" id="PF03081"/>
    </source>
</evidence>
<dbReference type="GO" id="GO:0006887">
    <property type="term" value="P:exocytosis"/>
    <property type="evidence" value="ECO:0007669"/>
    <property type="project" value="UniProtKB-KW"/>
</dbReference>
<protein>
    <recommendedName>
        <fullName evidence="4">Exocyst complex protein EXO70</fullName>
    </recommendedName>
</protein>
<dbReference type="HOGENOM" id="CLU_010236_4_2_1"/>
<dbReference type="OrthoDB" id="1922221at2759"/>
<dbReference type="Proteomes" id="UP000029964">
    <property type="component" value="Unassembled WGS sequence"/>
</dbReference>
<dbReference type="PANTHER" id="PTHR12542:SF41">
    <property type="entry name" value="EXOCYST COMPLEX COMPONENT 7"/>
    <property type="match status" value="1"/>
</dbReference>
<evidence type="ECO:0000256" key="1">
    <source>
        <dbReference type="ARBA" id="ARBA00006756"/>
    </source>
</evidence>
<comment type="similarity">
    <text evidence="1 4">Belongs to the EXO70 family.</text>
</comment>
<evidence type="ECO:0000313" key="7">
    <source>
        <dbReference type="Proteomes" id="UP000029964"/>
    </source>
</evidence>
<evidence type="ECO:0000256" key="2">
    <source>
        <dbReference type="ARBA" id="ARBA00022448"/>
    </source>
</evidence>
<dbReference type="GO" id="GO:0005546">
    <property type="term" value="F:phosphatidylinositol-4,5-bisphosphate binding"/>
    <property type="evidence" value="ECO:0007669"/>
    <property type="project" value="InterPro"/>
</dbReference>
<name>A0A086SWD1_HAPC1</name>
<dbReference type="GO" id="GO:0000145">
    <property type="term" value="C:exocyst"/>
    <property type="evidence" value="ECO:0007669"/>
    <property type="project" value="InterPro"/>
</dbReference>
<dbReference type="Gene3D" id="1.20.1280.170">
    <property type="entry name" value="Exocyst complex component Exo70"/>
    <property type="match status" value="1"/>
</dbReference>
<dbReference type="Pfam" id="PF20669">
    <property type="entry name" value="Exo70_N"/>
    <property type="match status" value="1"/>
</dbReference>
<comment type="subcellular location">
    <subcellularLocation>
        <location evidence="4">Bud</location>
    </subcellularLocation>
    <subcellularLocation>
        <location evidence="4">Bud neck</location>
    </subcellularLocation>
</comment>
<evidence type="ECO:0000313" key="6">
    <source>
        <dbReference type="EMBL" id="KFH41413.1"/>
    </source>
</evidence>
<accession>A0A086SWD1</accession>
<evidence type="ECO:0000256" key="4">
    <source>
        <dbReference type="RuleBase" id="RU365026"/>
    </source>
</evidence>
<dbReference type="EMBL" id="JPKY01000130">
    <property type="protein sequence ID" value="KFH41413.1"/>
    <property type="molecule type" value="Genomic_DNA"/>
</dbReference>
<evidence type="ECO:0000256" key="3">
    <source>
        <dbReference type="ARBA" id="ARBA00022483"/>
    </source>
</evidence>
<dbReference type="InterPro" id="IPR046364">
    <property type="entry name" value="Exo70_C"/>
</dbReference>
<comment type="caution">
    <text evidence="6">The sequence shown here is derived from an EMBL/GenBank/DDBJ whole genome shotgun (WGS) entry which is preliminary data.</text>
</comment>
<dbReference type="InterPro" id="IPR004140">
    <property type="entry name" value="Exo70"/>
</dbReference>
<dbReference type="PANTHER" id="PTHR12542">
    <property type="entry name" value="EXOCYST COMPLEX PROTEIN EXO70"/>
    <property type="match status" value="1"/>
</dbReference>
<dbReference type="SUPFAM" id="SSF74788">
    <property type="entry name" value="Cullin repeat-like"/>
    <property type="match status" value="1"/>
</dbReference>
<dbReference type="Pfam" id="PF03081">
    <property type="entry name" value="Exo70_C"/>
    <property type="match status" value="1"/>
</dbReference>
<sequence length="635" mass="70351">MAVGLAAKGSHATMDEEARAEVDVLNSRLEKTTQLTKKIQASLGRLDSSGQSVRDVAGPLNGETRRLQVLGNNIDSVLAAIDRLRQPADSKNDEEAIIRSGPDKAGLPNYLASMKRLNKSYSDMQASNLRANQRTMADLGRLLKSGNSQLEGYFDKLLRTDTPRSVEPLHYITKDKPFPVLSQDKIARLGLVYSHVAVEQTQDNPEAAVARIYAEIRGPYLASSLANLAAASVNTAKKKNPGAIYRAGTNGMGTYSQAMEGIFLSEYDNICSIFTREDWGLVFQSTCQPALTEFARTLRELNTHIKSHLSTDCYLAYEITEIISGLSEKLETRTGELKGSLAAALKPVRETAKSSLTELIEETKRKVNGLQTLPADGAPSPIVSETMRRLQTMVEFLRPISSIMVSLGDGGWKATSSASSRPSDAIPSLASFDIGADGKEIFSHYCLDTVETLLSSLEQKSRMMLKSRSVMGVFLANSVIIIERMIIDSELSPLLSSRLDLLDQWKKKSTAMYTDVCKDLSIHLFDTIHTNRTHRPTSGPADSASVVKGLSSKDKDKIKEKFTQFNNAFEEMVVRHKSYSMEREVRSMFGEDIRRKLQPLYERFWDRYHEIDKGKGKYVKYDKSSIAAVFIGLAS</sequence>
<proteinExistence type="inferred from homology"/>
<dbReference type="InterPro" id="IPR016159">
    <property type="entry name" value="Cullin_repeat-like_dom_sf"/>
</dbReference>
<organism evidence="6 7">
    <name type="scientific">Hapsidospora chrysogenum (strain ATCC 11550 / CBS 779.69 / DSM 880 / IAM 14645 / JCM 23072 / IMI 49137)</name>
    <name type="common">Acremonium chrysogenum</name>
    <dbReference type="NCBI Taxonomy" id="857340"/>
    <lineage>
        <taxon>Eukaryota</taxon>
        <taxon>Fungi</taxon>
        <taxon>Dikarya</taxon>
        <taxon>Ascomycota</taxon>
        <taxon>Pezizomycotina</taxon>
        <taxon>Sordariomycetes</taxon>
        <taxon>Hypocreomycetidae</taxon>
        <taxon>Hypocreales</taxon>
        <taxon>Bionectriaceae</taxon>
        <taxon>Hapsidospora</taxon>
    </lineage>
</organism>
<keyword evidence="2 4" id="KW-0813">Transport</keyword>
<feature type="domain" description="Exocyst complex subunit Exo70 C-terminal" evidence="5">
    <location>
        <begin position="249"/>
        <end position="629"/>
    </location>
</feature>
<keyword evidence="7" id="KW-1185">Reference proteome</keyword>
<keyword evidence="3 4" id="KW-0268">Exocytosis</keyword>
<dbReference type="GO" id="GO:0005935">
    <property type="term" value="C:cellular bud neck"/>
    <property type="evidence" value="ECO:0007669"/>
    <property type="project" value="UniProtKB-SubCell"/>
</dbReference>
<dbReference type="STRING" id="857340.A0A086SWD1"/>
<gene>
    <name evidence="6" type="ORF">ACRE_078890</name>
</gene>
<reference evidence="7" key="1">
    <citation type="journal article" date="2014" name="Genome Announc.">
        <title>Genome sequence and annotation of Acremonium chrysogenum, producer of the beta-lactam antibiotic cephalosporin C.</title>
        <authorList>
            <person name="Terfehr D."/>
            <person name="Dahlmann T.A."/>
            <person name="Specht T."/>
            <person name="Zadra I."/>
            <person name="Kuernsteiner H."/>
            <person name="Kueck U."/>
        </authorList>
    </citation>
    <scope>NUCLEOTIDE SEQUENCE [LARGE SCALE GENOMIC DNA]</scope>
    <source>
        <strain evidence="7">ATCC 11550 / CBS 779.69 / DSM 880 / IAM 14645 / JCM 23072 / IMI 49137</strain>
    </source>
</reference>
<dbReference type="GO" id="GO:0015031">
    <property type="term" value="P:protein transport"/>
    <property type="evidence" value="ECO:0007669"/>
    <property type="project" value="UniProtKB-KW"/>
</dbReference>
<dbReference type="AlphaFoldDB" id="A0A086SWD1"/>
<comment type="function">
    <text evidence="4">Involved in the secretory pathway as part of the exocyst complex which tethers secretory vesicles to the sites of exocytosis. Also plays a role in the assembly of the exocyst.</text>
</comment>
<keyword evidence="4" id="KW-0653">Protein transport</keyword>